<keyword evidence="2" id="KW-1185">Reference proteome</keyword>
<dbReference type="Proteomes" id="UP000244904">
    <property type="component" value="Unassembled WGS sequence"/>
</dbReference>
<dbReference type="OrthoDB" id="7871347at2"/>
<organism evidence="1 2">
    <name type="scientific">Pseudoprimorskyibacter insulae</name>
    <dbReference type="NCBI Taxonomy" id="1695997"/>
    <lineage>
        <taxon>Bacteria</taxon>
        <taxon>Pseudomonadati</taxon>
        <taxon>Pseudomonadota</taxon>
        <taxon>Alphaproteobacteria</taxon>
        <taxon>Rhodobacterales</taxon>
        <taxon>Paracoccaceae</taxon>
        <taxon>Pseudoprimorskyibacter</taxon>
    </lineage>
</organism>
<evidence type="ECO:0000313" key="1">
    <source>
        <dbReference type="EMBL" id="SPF81662.1"/>
    </source>
</evidence>
<protein>
    <submittedName>
        <fullName evidence="1">Uncharacterized protein</fullName>
    </submittedName>
</protein>
<dbReference type="AlphaFoldDB" id="A0A2R8B042"/>
<name>A0A2R8B042_9RHOB</name>
<accession>A0A2R8B042</accession>
<evidence type="ECO:0000313" key="2">
    <source>
        <dbReference type="Proteomes" id="UP000244904"/>
    </source>
</evidence>
<dbReference type="EMBL" id="OMOJ01000012">
    <property type="protein sequence ID" value="SPF81662.1"/>
    <property type="molecule type" value="Genomic_DNA"/>
</dbReference>
<sequence>MAVSMTYFEQDAQHLEVLTAEFSGEPVGYVYRGARPGPNVLVVGDGLGAQMVFDRVLNMPALAKLRGSLTMIWIGGRDPKKVLSSRVVPDQDDFDDMMYLPVTGRGSPQGTAQGSSTVMRLCTRLGMIDGRGVSLFKAFDLKTAVLVKQ</sequence>
<proteinExistence type="predicted"/>
<dbReference type="RefSeq" id="WP_108887442.1">
    <property type="nucleotide sequence ID" value="NZ_OMOJ01000012.1"/>
</dbReference>
<gene>
    <name evidence="1" type="ORF">PRI8871_03487</name>
</gene>
<reference evidence="2" key="1">
    <citation type="submission" date="2018-03" db="EMBL/GenBank/DDBJ databases">
        <authorList>
            <person name="Rodrigo-Torres L."/>
            <person name="Arahal R. D."/>
            <person name="Lucena T."/>
        </authorList>
    </citation>
    <scope>NUCLEOTIDE SEQUENCE [LARGE SCALE GENOMIC DNA]</scope>
    <source>
        <strain evidence="2">CECT 8871</strain>
    </source>
</reference>